<name>A0A087FWW3_ARAAL</name>
<protein>
    <submittedName>
        <fullName evidence="1">Uncharacterized protein</fullName>
    </submittedName>
</protein>
<dbReference type="Proteomes" id="UP000029120">
    <property type="component" value="Unassembled WGS sequence"/>
</dbReference>
<organism evidence="1 2">
    <name type="scientific">Arabis alpina</name>
    <name type="common">Alpine rock-cress</name>
    <dbReference type="NCBI Taxonomy" id="50452"/>
    <lineage>
        <taxon>Eukaryota</taxon>
        <taxon>Viridiplantae</taxon>
        <taxon>Streptophyta</taxon>
        <taxon>Embryophyta</taxon>
        <taxon>Tracheophyta</taxon>
        <taxon>Spermatophyta</taxon>
        <taxon>Magnoliopsida</taxon>
        <taxon>eudicotyledons</taxon>
        <taxon>Gunneridae</taxon>
        <taxon>Pentapetalae</taxon>
        <taxon>rosids</taxon>
        <taxon>malvids</taxon>
        <taxon>Brassicales</taxon>
        <taxon>Brassicaceae</taxon>
        <taxon>Arabideae</taxon>
        <taxon>Arabis</taxon>
    </lineage>
</organism>
<sequence>MPSSGFKSQTSTVSSIKYHSLSMSSFEAAKSDNSFYGL</sequence>
<gene>
    <name evidence="1" type="ORF">AALP_AAs39140U000100</name>
</gene>
<reference evidence="2" key="1">
    <citation type="journal article" date="2015" name="Nat. Plants">
        <title>Genome expansion of Arabis alpina linked with retrotransposition and reduced symmetric DNA methylation.</title>
        <authorList>
            <person name="Willing E.M."/>
            <person name="Rawat V."/>
            <person name="Mandakova T."/>
            <person name="Maumus F."/>
            <person name="James G.V."/>
            <person name="Nordstroem K.J."/>
            <person name="Becker C."/>
            <person name="Warthmann N."/>
            <person name="Chica C."/>
            <person name="Szarzynska B."/>
            <person name="Zytnicki M."/>
            <person name="Albani M.C."/>
            <person name="Kiefer C."/>
            <person name="Bergonzi S."/>
            <person name="Castaings L."/>
            <person name="Mateos J.L."/>
            <person name="Berns M.C."/>
            <person name="Bujdoso N."/>
            <person name="Piofczyk T."/>
            <person name="de Lorenzo L."/>
            <person name="Barrero-Sicilia C."/>
            <person name="Mateos I."/>
            <person name="Piednoel M."/>
            <person name="Hagmann J."/>
            <person name="Chen-Min-Tao R."/>
            <person name="Iglesias-Fernandez R."/>
            <person name="Schuster S.C."/>
            <person name="Alonso-Blanco C."/>
            <person name="Roudier F."/>
            <person name="Carbonero P."/>
            <person name="Paz-Ares J."/>
            <person name="Davis S.J."/>
            <person name="Pecinka A."/>
            <person name="Quesneville H."/>
            <person name="Colot V."/>
            <person name="Lysak M.A."/>
            <person name="Weigel D."/>
            <person name="Coupland G."/>
            <person name="Schneeberger K."/>
        </authorList>
    </citation>
    <scope>NUCLEOTIDE SEQUENCE [LARGE SCALE GENOMIC DNA]</scope>
    <source>
        <strain evidence="2">cv. Pajares</strain>
    </source>
</reference>
<keyword evidence="2" id="KW-1185">Reference proteome</keyword>
<proteinExistence type="predicted"/>
<dbReference type="AlphaFoldDB" id="A0A087FWW3"/>
<evidence type="ECO:0000313" key="2">
    <source>
        <dbReference type="Proteomes" id="UP000029120"/>
    </source>
</evidence>
<evidence type="ECO:0000313" key="1">
    <source>
        <dbReference type="EMBL" id="KFK22115.1"/>
    </source>
</evidence>
<accession>A0A087FWW3</accession>
<dbReference type="Gramene" id="KFK22115">
    <property type="protein sequence ID" value="KFK22115"/>
    <property type="gene ID" value="AALP_AAs39140U000100"/>
</dbReference>
<dbReference type="EMBL" id="KL992448">
    <property type="protein sequence ID" value="KFK22115.1"/>
    <property type="molecule type" value="Genomic_DNA"/>
</dbReference>